<dbReference type="EMBL" id="AVPG01000038">
    <property type="protein sequence ID" value="KGX84454.1"/>
    <property type="molecule type" value="Genomic_DNA"/>
</dbReference>
<dbReference type="SUPFAM" id="SSF47413">
    <property type="entry name" value="lambda repressor-like DNA-binding domains"/>
    <property type="match status" value="1"/>
</dbReference>
<reference evidence="2 3" key="1">
    <citation type="submission" date="2013-08" db="EMBL/GenBank/DDBJ databases">
        <authorList>
            <person name="Huang J."/>
            <person name="Wang G."/>
        </authorList>
    </citation>
    <scope>NUCLEOTIDE SEQUENCE [LARGE SCALE GENOMIC DNA]</scope>
    <source>
        <strain evidence="2 3">JSM 072002</strain>
    </source>
</reference>
<evidence type="ECO:0000259" key="1">
    <source>
        <dbReference type="PROSITE" id="PS50943"/>
    </source>
</evidence>
<dbReference type="Proteomes" id="UP000030401">
    <property type="component" value="Unassembled WGS sequence"/>
</dbReference>
<gene>
    <name evidence="2" type="ORF">N784_13400</name>
</gene>
<dbReference type="eggNOG" id="ENOG5033EHJ">
    <property type="taxonomic scope" value="Bacteria"/>
</dbReference>
<dbReference type="Gene3D" id="1.10.10.60">
    <property type="entry name" value="Homeodomain-like"/>
    <property type="match status" value="1"/>
</dbReference>
<sequence>MMNVNKLKGKIVEHEMNIEELADKIGVDKSTLYRKLNRKGETLSIKEANSIVNVLNLSKEESVAIFFNGNVAPYANEELECC</sequence>
<organism evidence="2 3">
    <name type="scientific">Pontibacillus litoralis JSM 072002</name>
    <dbReference type="NCBI Taxonomy" id="1385512"/>
    <lineage>
        <taxon>Bacteria</taxon>
        <taxon>Bacillati</taxon>
        <taxon>Bacillota</taxon>
        <taxon>Bacilli</taxon>
        <taxon>Bacillales</taxon>
        <taxon>Bacillaceae</taxon>
        <taxon>Pontibacillus</taxon>
    </lineage>
</organism>
<evidence type="ECO:0000313" key="3">
    <source>
        <dbReference type="Proteomes" id="UP000030401"/>
    </source>
</evidence>
<dbReference type="AlphaFoldDB" id="A0A0A5FX13"/>
<dbReference type="GO" id="GO:0003677">
    <property type="term" value="F:DNA binding"/>
    <property type="evidence" value="ECO:0007669"/>
    <property type="project" value="InterPro"/>
</dbReference>
<keyword evidence="3" id="KW-1185">Reference proteome</keyword>
<name>A0A0A5FX13_9BACI</name>
<dbReference type="Pfam" id="PF13443">
    <property type="entry name" value="HTH_26"/>
    <property type="match status" value="1"/>
</dbReference>
<proteinExistence type="predicted"/>
<dbReference type="PROSITE" id="PS50943">
    <property type="entry name" value="HTH_CROC1"/>
    <property type="match status" value="1"/>
</dbReference>
<evidence type="ECO:0000313" key="2">
    <source>
        <dbReference type="EMBL" id="KGX84454.1"/>
    </source>
</evidence>
<accession>A0A0A5FX13</accession>
<feature type="domain" description="HTH cro/C1-type" evidence="1">
    <location>
        <begin position="7"/>
        <end position="62"/>
    </location>
</feature>
<dbReference type="STRING" id="1385512.N784_13400"/>
<comment type="caution">
    <text evidence="2">The sequence shown here is derived from an EMBL/GenBank/DDBJ whole genome shotgun (WGS) entry which is preliminary data.</text>
</comment>
<dbReference type="OrthoDB" id="2224275at2"/>
<dbReference type="CDD" id="cd00093">
    <property type="entry name" value="HTH_XRE"/>
    <property type="match status" value="1"/>
</dbReference>
<protein>
    <submittedName>
        <fullName evidence="2">Phage repressor protein</fullName>
    </submittedName>
</protein>
<dbReference type="InterPro" id="IPR001387">
    <property type="entry name" value="Cro/C1-type_HTH"/>
</dbReference>
<dbReference type="InterPro" id="IPR010982">
    <property type="entry name" value="Lambda_DNA-bd_dom_sf"/>
</dbReference>